<dbReference type="GO" id="GO:0006890">
    <property type="term" value="P:retrograde vesicle-mediated transport, Golgi to endoplasmic reticulum"/>
    <property type="evidence" value="ECO:0007669"/>
    <property type="project" value="InterPro"/>
</dbReference>
<evidence type="ECO:0000256" key="9">
    <source>
        <dbReference type="ARBA" id="ARBA00037934"/>
    </source>
</evidence>
<feature type="compositionally biased region" description="Polar residues" evidence="10">
    <location>
        <begin position="124"/>
        <end position="137"/>
    </location>
</feature>
<evidence type="ECO:0000256" key="5">
    <source>
        <dbReference type="ARBA" id="ARBA00022892"/>
    </source>
</evidence>
<evidence type="ECO:0000256" key="10">
    <source>
        <dbReference type="SAM" id="MobiDB-lite"/>
    </source>
</evidence>
<dbReference type="InterPro" id="IPR005606">
    <property type="entry name" value="Sec20"/>
</dbReference>
<feature type="domain" description="Sec20 C-terminal" evidence="12">
    <location>
        <begin position="147"/>
        <end position="237"/>
    </location>
</feature>
<dbReference type="GO" id="GO:0031201">
    <property type="term" value="C:SNARE complex"/>
    <property type="evidence" value="ECO:0007669"/>
    <property type="project" value="TreeGrafter"/>
</dbReference>
<dbReference type="EMBL" id="KN833704">
    <property type="protein sequence ID" value="KIK26090.1"/>
    <property type="molecule type" value="Genomic_DNA"/>
</dbReference>
<keyword evidence="8 11" id="KW-0472">Membrane</keyword>
<keyword evidence="4" id="KW-0256">Endoplasmic reticulum</keyword>
<sequence>MPPVPTLLDAESLALIELIERRLNDLSTFQIPRLKACMGPLAIQQRWAAEIREDVERVGRQIEELDVLVDDQRTERARRQLRVRVDTFRDTLDSLRKDARGAILVSKRAVDAQRQSQREDLLGSASTPSEKASSGNGKTKEDALMTATNNVTETLQRTMGLMQKELERSVLSTQLIESSTVSLQSTAQTHDSLSLLLGSSRQLVSALEKTDTLDRLLIMAALVFFCLVVLFILEQRVLQKGFRIAFWWTRFVGLPRWVREGDHISAAGKATTIASATATSIESVLAVTTTSAIIAASGTSLALPATLMSSTGATLAGAPIPVDGSIPATTYYAVTSATDISPESGSAVSEPRVRATGVVDSARDEL</sequence>
<reference evidence="14" key="2">
    <citation type="submission" date="2015-01" db="EMBL/GenBank/DDBJ databases">
        <title>Evolutionary Origins and Diversification of the Mycorrhizal Mutualists.</title>
        <authorList>
            <consortium name="DOE Joint Genome Institute"/>
            <consortium name="Mycorrhizal Genomics Consortium"/>
            <person name="Kohler A."/>
            <person name="Kuo A."/>
            <person name="Nagy L.G."/>
            <person name="Floudas D."/>
            <person name="Copeland A."/>
            <person name="Barry K.W."/>
            <person name="Cichocki N."/>
            <person name="Veneault-Fourrey C."/>
            <person name="LaButti K."/>
            <person name="Lindquist E.A."/>
            <person name="Lipzen A."/>
            <person name="Lundell T."/>
            <person name="Morin E."/>
            <person name="Murat C."/>
            <person name="Riley R."/>
            <person name="Ohm R."/>
            <person name="Sun H."/>
            <person name="Tunlid A."/>
            <person name="Henrissat B."/>
            <person name="Grigoriev I.V."/>
            <person name="Hibbett D.S."/>
            <person name="Martin F."/>
        </authorList>
    </citation>
    <scope>NUCLEOTIDE SEQUENCE [LARGE SCALE GENOMIC DNA]</scope>
    <source>
        <strain evidence="14">441</strain>
    </source>
</reference>
<comment type="subcellular location">
    <subcellularLocation>
        <location evidence="1">Endoplasmic reticulum membrane</location>
        <topology evidence="1">Single-pass type IV membrane protein</topology>
    </subcellularLocation>
</comment>
<proteinExistence type="inferred from homology"/>
<dbReference type="GO" id="GO:0005789">
    <property type="term" value="C:endoplasmic reticulum membrane"/>
    <property type="evidence" value="ECO:0007669"/>
    <property type="project" value="UniProtKB-SubCell"/>
</dbReference>
<keyword evidence="14" id="KW-1185">Reference proteome</keyword>
<dbReference type="Proteomes" id="UP000054018">
    <property type="component" value="Unassembled WGS sequence"/>
</dbReference>
<keyword evidence="7" id="KW-0175">Coiled coil</keyword>
<evidence type="ECO:0000256" key="8">
    <source>
        <dbReference type="ARBA" id="ARBA00023136"/>
    </source>
</evidence>
<dbReference type="PANTHER" id="PTHR12825">
    <property type="entry name" value="BNIP1-RELATED"/>
    <property type="match status" value="1"/>
</dbReference>
<evidence type="ECO:0000256" key="4">
    <source>
        <dbReference type="ARBA" id="ARBA00022824"/>
    </source>
</evidence>
<evidence type="ECO:0000313" key="13">
    <source>
        <dbReference type="EMBL" id="KIK26090.1"/>
    </source>
</evidence>
<dbReference type="STRING" id="765257.A0A0C9YM76"/>
<keyword evidence="5" id="KW-0931">ER-Golgi transport</keyword>
<dbReference type="InterPro" id="IPR056173">
    <property type="entry name" value="Sec20_C"/>
</dbReference>
<dbReference type="GO" id="GO:0005484">
    <property type="term" value="F:SNAP receptor activity"/>
    <property type="evidence" value="ECO:0007669"/>
    <property type="project" value="InterPro"/>
</dbReference>
<evidence type="ECO:0000313" key="14">
    <source>
        <dbReference type="Proteomes" id="UP000054018"/>
    </source>
</evidence>
<reference evidence="13 14" key="1">
    <citation type="submission" date="2014-04" db="EMBL/GenBank/DDBJ databases">
        <authorList>
            <consortium name="DOE Joint Genome Institute"/>
            <person name="Kuo A."/>
            <person name="Kohler A."/>
            <person name="Costa M.D."/>
            <person name="Nagy L.G."/>
            <person name="Floudas D."/>
            <person name="Copeland A."/>
            <person name="Barry K.W."/>
            <person name="Cichocki N."/>
            <person name="Veneault-Fourrey C."/>
            <person name="LaButti K."/>
            <person name="Lindquist E.A."/>
            <person name="Lipzen A."/>
            <person name="Lundell T."/>
            <person name="Morin E."/>
            <person name="Murat C."/>
            <person name="Sun H."/>
            <person name="Tunlid A."/>
            <person name="Henrissat B."/>
            <person name="Grigoriev I.V."/>
            <person name="Hibbett D.S."/>
            <person name="Martin F."/>
            <person name="Nordberg H.P."/>
            <person name="Cantor M.N."/>
            <person name="Hua S.X."/>
        </authorList>
    </citation>
    <scope>NUCLEOTIDE SEQUENCE [LARGE SCALE GENOMIC DNA]</scope>
    <source>
        <strain evidence="13 14">441</strain>
    </source>
</reference>
<gene>
    <name evidence="13" type="ORF">PISMIDRAFT_319658</name>
</gene>
<evidence type="ECO:0000256" key="1">
    <source>
        <dbReference type="ARBA" id="ARBA00004163"/>
    </source>
</evidence>
<dbReference type="HOGENOM" id="CLU_063105_0_0_1"/>
<protein>
    <recommendedName>
        <fullName evidence="12">Sec20 C-terminal domain-containing protein</fullName>
    </recommendedName>
</protein>
<evidence type="ECO:0000256" key="2">
    <source>
        <dbReference type="ARBA" id="ARBA00022448"/>
    </source>
</evidence>
<accession>A0A0C9YM76</accession>
<evidence type="ECO:0000256" key="11">
    <source>
        <dbReference type="SAM" id="Phobius"/>
    </source>
</evidence>
<evidence type="ECO:0000256" key="3">
    <source>
        <dbReference type="ARBA" id="ARBA00022692"/>
    </source>
</evidence>
<evidence type="ECO:0000259" key="12">
    <source>
        <dbReference type="Pfam" id="PF03908"/>
    </source>
</evidence>
<dbReference type="PANTHER" id="PTHR12825:SF0">
    <property type="entry name" value="VESICLE TRANSPORT PROTEIN SEC20"/>
    <property type="match status" value="1"/>
</dbReference>
<dbReference type="Pfam" id="PF03908">
    <property type="entry name" value="Sec20"/>
    <property type="match status" value="1"/>
</dbReference>
<keyword evidence="2" id="KW-0813">Transport</keyword>
<keyword evidence="6 11" id="KW-1133">Transmembrane helix</keyword>
<feature type="region of interest" description="Disordered" evidence="10">
    <location>
        <begin position="341"/>
        <end position="366"/>
    </location>
</feature>
<name>A0A0C9YM76_9AGAM</name>
<dbReference type="AlphaFoldDB" id="A0A0C9YM76"/>
<feature type="region of interest" description="Disordered" evidence="10">
    <location>
        <begin position="115"/>
        <end position="142"/>
    </location>
</feature>
<feature type="transmembrane region" description="Helical" evidence="11">
    <location>
        <begin position="216"/>
        <end position="233"/>
    </location>
</feature>
<dbReference type="OrthoDB" id="46868at2759"/>
<comment type="similarity">
    <text evidence="9">Belongs to the SEC20 family.</text>
</comment>
<organism evidence="13 14">
    <name type="scientific">Pisolithus microcarpus 441</name>
    <dbReference type="NCBI Taxonomy" id="765257"/>
    <lineage>
        <taxon>Eukaryota</taxon>
        <taxon>Fungi</taxon>
        <taxon>Dikarya</taxon>
        <taxon>Basidiomycota</taxon>
        <taxon>Agaricomycotina</taxon>
        <taxon>Agaricomycetes</taxon>
        <taxon>Agaricomycetidae</taxon>
        <taxon>Boletales</taxon>
        <taxon>Sclerodermatineae</taxon>
        <taxon>Pisolithaceae</taxon>
        <taxon>Pisolithus</taxon>
    </lineage>
</organism>
<keyword evidence="3 11" id="KW-0812">Transmembrane</keyword>
<evidence type="ECO:0000256" key="6">
    <source>
        <dbReference type="ARBA" id="ARBA00022989"/>
    </source>
</evidence>
<evidence type="ECO:0000256" key="7">
    <source>
        <dbReference type="ARBA" id="ARBA00023054"/>
    </source>
</evidence>